<keyword evidence="5" id="KW-0378">Hydrolase</keyword>
<protein>
    <submittedName>
        <fullName evidence="9">Exosortase/archaeosortase family protein</fullName>
    </submittedName>
</protein>
<feature type="transmembrane region" description="Helical" evidence="8">
    <location>
        <begin position="201"/>
        <end position="223"/>
    </location>
</feature>
<dbReference type="GeneID" id="33315207"/>
<evidence type="ECO:0000256" key="7">
    <source>
        <dbReference type="ARBA" id="ARBA00023136"/>
    </source>
</evidence>
<dbReference type="InterPro" id="IPR026392">
    <property type="entry name" value="Exo/Archaeosortase_dom"/>
</dbReference>
<keyword evidence="2" id="KW-1003">Cell membrane</keyword>
<dbReference type="EMBL" id="CP015102">
    <property type="protein sequence ID" value="ASJ06372.1"/>
    <property type="molecule type" value="Genomic_DNA"/>
</dbReference>
<keyword evidence="4 8" id="KW-0812">Transmembrane</keyword>
<evidence type="ECO:0000256" key="3">
    <source>
        <dbReference type="ARBA" id="ARBA00022670"/>
    </source>
</evidence>
<organism evidence="9 10">
    <name type="scientific">Thermococcus pacificus</name>
    <dbReference type="NCBI Taxonomy" id="71998"/>
    <lineage>
        <taxon>Archaea</taxon>
        <taxon>Methanobacteriati</taxon>
        <taxon>Methanobacteriota</taxon>
        <taxon>Thermococci</taxon>
        <taxon>Thermococcales</taxon>
        <taxon>Thermococcaceae</taxon>
        <taxon>Thermococcus</taxon>
    </lineage>
</organism>
<feature type="transmembrane region" description="Helical" evidence="8">
    <location>
        <begin position="165"/>
        <end position="189"/>
    </location>
</feature>
<dbReference type="RefSeq" id="WP_088853634.1">
    <property type="nucleotide sequence ID" value="NZ_CP015102.1"/>
</dbReference>
<reference evidence="9 10" key="1">
    <citation type="submission" date="2016-04" db="EMBL/GenBank/DDBJ databases">
        <title>Complete genome sequence of Thermococcus pacificus type strain P4.</title>
        <authorList>
            <person name="Oger P.M."/>
        </authorList>
    </citation>
    <scope>NUCLEOTIDE SEQUENCE [LARGE SCALE GENOMIC DNA]</scope>
    <source>
        <strain evidence="9 10">P-4</strain>
    </source>
</reference>
<keyword evidence="3" id="KW-0645">Protease</keyword>
<keyword evidence="7 8" id="KW-0472">Membrane</keyword>
<dbReference type="NCBIfam" id="TIGR04178">
    <property type="entry name" value="exo_archaeo"/>
    <property type="match status" value="1"/>
</dbReference>
<dbReference type="KEGG" id="tpaf:A3L08_03005"/>
<keyword evidence="6 8" id="KW-1133">Transmembrane helix</keyword>
<sequence>MRRSELYIAFSFLFTVLLFALFRTPFLLYFGLVYSLVLYLRRFALVPRAFKFDVGVILGIALMAISPVFLVVRFGEYTSPSTFHALFLLGLFSVFFEVRDGFLPLIPLAEAMIALIAKTDTFEVAVNWLTHLFMDITSYLVRGLIDIFNLPIAMKGNVAVVRNSMVIIGSGCSGLDAFILYILAALLLIYLRKSSRREAALLLVGALGIIPLNAVRIFTLLVIGYHSGISFLELFHSHLGDLMFVAYVFLYWWAVLRWKKQVKGEEKLTAS</sequence>
<keyword evidence="10" id="KW-1185">Reference proteome</keyword>
<gene>
    <name evidence="9" type="ORF">A3L08_03005</name>
</gene>
<accession>A0A218P6G8</accession>
<dbReference type="InterPro" id="IPR019127">
    <property type="entry name" value="Exosortase"/>
</dbReference>
<feature type="transmembrane region" description="Helical" evidence="8">
    <location>
        <begin position="84"/>
        <end position="103"/>
    </location>
</feature>
<evidence type="ECO:0000256" key="6">
    <source>
        <dbReference type="ARBA" id="ARBA00022989"/>
    </source>
</evidence>
<feature type="transmembrane region" description="Helical" evidence="8">
    <location>
        <begin position="235"/>
        <end position="254"/>
    </location>
</feature>
<proteinExistence type="predicted"/>
<feature type="transmembrane region" description="Helical" evidence="8">
    <location>
        <begin position="52"/>
        <end position="72"/>
    </location>
</feature>
<evidence type="ECO:0000256" key="4">
    <source>
        <dbReference type="ARBA" id="ARBA00022692"/>
    </source>
</evidence>
<dbReference type="Proteomes" id="UP000197418">
    <property type="component" value="Chromosome"/>
</dbReference>
<feature type="transmembrane region" description="Helical" evidence="8">
    <location>
        <begin position="12"/>
        <end position="40"/>
    </location>
</feature>
<evidence type="ECO:0000256" key="1">
    <source>
        <dbReference type="ARBA" id="ARBA00004651"/>
    </source>
</evidence>
<evidence type="ECO:0000256" key="8">
    <source>
        <dbReference type="SAM" id="Phobius"/>
    </source>
</evidence>
<evidence type="ECO:0000256" key="5">
    <source>
        <dbReference type="ARBA" id="ARBA00022801"/>
    </source>
</evidence>
<dbReference type="OrthoDB" id="102280at2157"/>
<evidence type="ECO:0000256" key="2">
    <source>
        <dbReference type="ARBA" id="ARBA00022475"/>
    </source>
</evidence>
<name>A0A218P6G8_9EURY</name>
<dbReference type="AlphaFoldDB" id="A0A218P6G8"/>
<dbReference type="GO" id="GO:0005886">
    <property type="term" value="C:plasma membrane"/>
    <property type="evidence" value="ECO:0007669"/>
    <property type="project" value="UniProtKB-SubCell"/>
</dbReference>
<evidence type="ECO:0000313" key="9">
    <source>
        <dbReference type="EMBL" id="ASJ06372.1"/>
    </source>
</evidence>
<dbReference type="GO" id="GO:0008233">
    <property type="term" value="F:peptidase activity"/>
    <property type="evidence" value="ECO:0007669"/>
    <property type="project" value="UniProtKB-KW"/>
</dbReference>
<comment type="subcellular location">
    <subcellularLocation>
        <location evidence="1">Cell membrane</location>
        <topology evidence="1">Multi-pass membrane protein</topology>
    </subcellularLocation>
</comment>
<dbReference type="Pfam" id="PF09721">
    <property type="entry name" value="Exosortase_EpsH"/>
    <property type="match status" value="1"/>
</dbReference>
<evidence type="ECO:0000313" key="10">
    <source>
        <dbReference type="Proteomes" id="UP000197418"/>
    </source>
</evidence>
<dbReference type="GO" id="GO:0006508">
    <property type="term" value="P:proteolysis"/>
    <property type="evidence" value="ECO:0007669"/>
    <property type="project" value="UniProtKB-KW"/>
</dbReference>